<dbReference type="KEGG" id="puo:RZN69_16600"/>
<evidence type="ECO:0000313" key="2">
    <source>
        <dbReference type="EMBL" id="WOO40241.1"/>
    </source>
</evidence>
<dbReference type="InterPro" id="IPR029035">
    <property type="entry name" value="DHS-like_NAD/FAD-binding_dom"/>
</dbReference>
<dbReference type="SUPFAM" id="SSF52467">
    <property type="entry name" value="DHS-like NAD/FAD-binding domain"/>
    <property type="match status" value="1"/>
</dbReference>
<dbReference type="Pfam" id="PF13289">
    <property type="entry name" value="SIR2_2"/>
    <property type="match status" value="1"/>
</dbReference>
<organism evidence="2 3">
    <name type="scientific">Rubellicoccus peritrichatus</name>
    <dbReference type="NCBI Taxonomy" id="3080537"/>
    <lineage>
        <taxon>Bacteria</taxon>
        <taxon>Pseudomonadati</taxon>
        <taxon>Verrucomicrobiota</taxon>
        <taxon>Opitutia</taxon>
        <taxon>Puniceicoccales</taxon>
        <taxon>Cerasicoccaceae</taxon>
        <taxon>Rubellicoccus</taxon>
    </lineage>
</organism>
<protein>
    <submittedName>
        <fullName evidence="2">SIR2 family protein</fullName>
    </submittedName>
</protein>
<dbReference type="RefSeq" id="WP_317832393.1">
    <property type="nucleotide sequence ID" value="NZ_CP136920.1"/>
</dbReference>
<accession>A0AAQ3L728</accession>
<evidence type="ECO:0000256" key="1">
    <source>
        <dbReference type="SAM" id="MobiDB-lite"/>
    </source>
</evidence>
<gene>
    <name evidence="2" type="ORF">RZN69_16600</name>
</gene>
<evidence type="ECO:0000313" key="3">
    <source>
        <dbReference type="Proteomes" id="UP001304300"/>
    </source>
</evidence>
<feature type="region of interest" description="Disordered" evidence="1">
    <location>
        <begin position="70"/>
        <end position="111"/>
    </location>
</feature>
<sequence>MNTPISTNPKKINRFDEEIKSEVDKGLGLIPFVGSGISANSGILMSKEFDNYLAYCIWKVLGSPKILKEKSDSEHNTATTGNAGIEQKETTPSAPERYPDEHFESGTNKPWNIKKMGWPPFPQEEDLEHTRIYIRACLNENLRIVAGTVSPRKSNDPGVESQTYPLKPEDEHTKVVDILSSYRPMIEKSDQVEGIGIHERKIMKDPVTFDLRRAIVPNIIPQETNFGAAEEKLYRDKIASGIENVPWGLQNSTTSQRYIRQSALHSLSHWTTALEFMSQTRVTRYGRLYLADPDSSIIDDFNQHIIRDKHPNFIHNMLARLTRSLRSRLILTTNFDNLLEKAFRAQGEPLRTIAVSHKGGMPPYSSVRSQDCLVKLHGDIMETRADSSIHKPASTSDKKHFYQYLFGPNLPTAKQLESFTRNHLLVLGYSARDNRCVDMIKHALDSSQELRVFWVCHTESDKAHVESIFDEYIDKKTPDSKLQIQILVTNRTDLLLWELYQLLNLSLPGGGYSFRFSHNVPPVHYTDFNGDSMMRENDSLMSNLKDLSTKISDKIKQNSFHKFDRDTGTSETFKYHYYQVAGRKNTIWLELEDYTDPTILVWDILMTMSIRKGAFRGEAINVLPESYLTLHSRYNGWFKHKANEKDFLNDLMTKSRITMEKFGATPKDWCVFLYGRNGLGGCSNLETTEISEVIDRWDPSRYEREKNLANYTKARPIVSSRKYLTGTTPIGINTRKLNFSRKRSENYQRLE</sequence>
<dbReference type="Proteomes" id="UP001304300">
    <property type="component" value="Chromosome"/>
</dbReference>
<reference evidence="2 3" key="1">
    <citation type="submission" date="2023-10" db="EMBL/GenBank/DDBJ databases">
        <title>Rubellicoccus peritrichatus gen. nov., sp. nov., isolated from an algae of coral reef tank.</title>
        <authorList>
            <person name="Luo J."/>
        </authorList>
    </citation>
    <scope>NUCLEOTIDE SEQUENCE [LARGE SCALE GENOMIC DNA]</scope>
    <source>
        <strain evidence="2 3">CR14</strain>
    </source>
</reference>
<dbReference type="AlphaFoldDB" id="A0AAQ3L728"/>
<name>A0AAQ3L728_9BACT</name>
<dbReference type="EMBL" id="CP136920">
    <property type="protein sequence ID" value="WOO40241.1"/>
    <property type="molecule type" value="Genomic_DNA"/>
</dbReference>
<proteinExistence type="predicted"/>
<keyword evidence="3" id="KW-1185">Reference proteome</keyword>
<dbReference type="Gene3D" id="3.40.50.1220">
    <property type="entry name" value="TPP-binding domain"/>
    <property type="match status" value="1"/>
</dbReference>